<keyword evidence="10" id="KW-1185">Reference proteome</keyword>
<evidence type="ECO:0000256" key="3">
    <source>
        <dbReference type="ARBA" id="ARBA00022475"/>
    </source>
</evidence>
<evidence type="ECO:0000313" key="9">
    <source>
        <dbReference type="EMBL" id="QEM80713.1"/>
    </source>
</evidence>
<name>A0A5C1NDG8_9GAMM</name>
<feature type="transmembrane region" description="Helical" evidence="7">
    <location>
        <begin position="440"/>
        <end position="457"/>
    </location>
</feature>
<dbReference type="RefSeq" id="WP_149283551.1">
    <property type="nucleotide sequence ID" value="NZ_CP038437.2"/>
</dbReference>
<evidence type="ECO:0000256" key="5">
    <source>
        <dbReference type="ARBA" id="ARBA00022989"/>
    </source>
</evidence>
<feature type="domain" description="CstA N-terminal" evidence="8">
    <location>
        <begin position="3"/>
        <end position="152"/>
    </location>
</feature>
<keyword evidence="3" id="KW-1003">Cell membrane</keyword>
<feature type="transmembrane region" description="Helical" evidence="7">
    <location>
        <begin position="126"/>
        <end position="150"/>
    </location>
</feature>
<evidence type="ECO:0000256" key="2">
    <source>
        <dbReference type="ARBA" id="ARBA00007755"/>
    </source>
</evidence>
<feature type="domain" description="CstA N-terminal" evidence="8">
    <location>
        <begin position="297"/>
        <end position="425"/>
    </location>
</feature>
<evidence type="ECO:0000313" key="10">
    <source>
        <dbReference type="Proteomes" id="UP000324285"/>
    </source>
</evidence>
<evidence type="ECO:0000256" key="4">
    <source>
        <dbReference type="ARBA" id="ARBA00022692"/>
    </source>
</evidence>
<feature type="transmembrane region" description="Helical" evidence="7">
    <location>
        <begin position="187"/>
        <end position="210"/>
    </location>
</feature>
<evidence type="ECO:0000256" key="1">
    <source>
        <dbReference type="ARBA" id="ARBA00004651"/>
    </source>
</evidence>
<feature type="transmembrane region" description="Helical" evidence="7">
    <location>
        <begin position="385"/>
        <end position="404"/>
    </location>
</feature>
<dbReference type="OrthoDB" id="9761224at2"/>
<keyword evidence="4 7" id="KW-0812">Transmembrane</keyword>
<feature type="transmembrane region" description="Helical" evidence="7">
    <location>
        <begin position="222"/>
        <end position="241"/>
    </location>
</feature>
<gene>
    <name evidence="9" type="ORF">E4T21_03465</name>
</gene>
<feature type="transmembrane region" description="Helical" evidence="7">
    <location>
        <begin position="262"/>
        <end position="287"/>
    </location>
</feature>
<dbReference type="Pfam" id="PF02554">
    <property type="entry name" value="CstA"/>
    <property type="match status" value="2"/>
</dbReference>
<dbReference type="GO" id="GO:0005886">
    <property type="term" value="C:plasma membrane"/>
    <property type="evidence" value="ECO:0007669"/>
    <property type="project" value="UniProtKB-SubCell"/>
</dbReference>
<dbReference type="PANTHER" id="PTHR30252">
    <property type="entry name" value="INNER MEMBRANE PEPTIDE TRANSPORTER"/>
    <property type="match status" value="1"/>
</dbReference>
<feature type="transmembrane region" description="Helical" evidence="7">
    <location>
        <begin position="156"/>
        <end position="175"/>
    </location>
</feature>
<evidence type="ECO:0000256" key="7">
    <source>
        <dbReference type="SAM" id="Phobius"/>
    </source>
</evidence>
<dbReference type="AlphaFoldDB" id="A0A5C1NDG8"/>
<keyword evidence="6 7" id="KW-0472">Membrane</keyword>
<evidence type="ECO:0000259" key="8">
    <source>
        <dbReference type="Pfam" id="PF02554"/>
    </source>
</evidence>
<evidence type="ECO:0000256" key="6">
    <source>
        <dbReference type="ARBA" id="ARBA00023136"/>
    </source>
</evidence>
<feature type="transmembrane region" description="Helical" evidence="7">
    <location>
        <begin position="75"/>
        <end position="98"/>
    </location>
</feature>
<dbReference type="Proteomes" id="UP000324285">
    <property type="component" value="Chromosome"/>
</dbReference>
<sequence>MITFITAILLLVVGYFTYGKFVERVFVTDRKRPTPAFTMRDDVDYLPMNSARNSLIQLLNIAGVGPIFGPILGALYGPVAFLWIVIGCIFAGAVHDYLTGMISIRNHGAHLPQLAGKFLGKTMKHVVNGFAVLLLLLVGTVFVTSPAALLQSMTPFSLTLIIGAIFAYYLLATLLPIDKIIGRIYPYFGALLLISAAGIGIGLVVTGAPIPELSLQNMHPEGAPIFPLLFLTISCGALSGFHATQTPIISRTTENEDNGRKIFYGMMIAEGIIAMIWAAAAMSLFHGDHSLSAVLAAGGPAAVVSEVSISMLGAIGGTLAILGVIVLPITSGDTAFRSARMIIADYLKIDQKPLVKRLMVAAPLFVASYALTHIDFTLLWRYFSWANQTTAVIALWVGTMYLVLARKPHLITSIPAVFMTMATFTYLAYAPIGFGLSLQVSYVVAALGTLLCIALFMKRVRRLSGGIFAVDEPAQPPRDSLKGSELSTAN</sequence>
<organism evidence="9 10">
    <name type="scientific">Halomonas binhaiensis</name>
    <dbReference type="NCBI Taxonomy" id="2562282"/>
    <lineage>
        <taxon>Bacteria</taxon>
        <taxon>Pseudomonadati</taxon>
        <taxon>Pseudomonadota</taxon>
        <taxon>Gammaproteobacteria</taxon>
        <taxon>Oceanospirillales</taxon>
        <taxon>Halomonadaceae</taxon>
        <taxon>Halomonas</taxon>
    </lineage>
</organism>
<reference evidence="9" key="1">
    <citation type="submission" date="2021-02" db="EMBL/GenBank/DDBJ databases">
        <title>Strain Y2R2, a novel species of the genus Halomonas.</title>
        <authorList>
            <person name="Huang H."/>
        </authorList>
    </citation>
    <scope>NUCLEOTIDE SEQUENCE</scope>
    <source>
        <strain evidence="9">Y2R2</strain>
    </source>
</reference>
<dbReference type="PANTHER" id="PTHR30252:SF4">
    <property type="entry name" value="CARBON STARVATION"/>
    <property type="match status" value="1"/>
</dbReference>
<proteinExistence type="inferred from homology"/>
<dbReference type="GO" id="GO:0009267">
    <property type="term" value="P:cellular response to starvation"/>
    <property type="evidence" value="ECO:0007669"/>
    <property type="project" value="InterPro"/>
</dbReference>
<dbReference type="InterPro" id="IPR051605">
    <property type="entry name" value="CstA"/>
</dbReference>
<feature type="transmembrane region" description="Helical" evidence="7">
    <location>
        <begin position="416"/>
        <end position="434"/>
    </location>
</feature>
<accession>A0A5C1NDG8</accession>
<protein>
    <submittedName>
        <fullName evidence="9">Carbon starvation protein A</fullName>
    </submittedName>
</protein>
<comment type="similarity">
    <text evidence="2">Belongs to the peptide transporter carbon starvation (CstA) (TC 2.A.114) family.</text>
</comment>
<dbReference type="KEGG" id="hbh:E4T21_03465"/>
<dbReference type="InterPro" id="IPR003706">
    <property type="entry name" value="CstA_N"/>
</dbReference>
<dbReference type="EMBL" id="CP038437">
    <property type="protein sequence ID" value="QEM80713.1"/>
    <property type="molecule type" value="Genomic_DNA"/>
</dbReference>
<feature type="transmembrane region" description="Helical" evidence="7">
    <location>
        <begin position="358"/>
        <end position="379"/>
    </location>
</feature>
<keyword evidence="5 7" id="KW-1133">Transmembrane helix</keyword>
<feature type="transmembrane region" description="Helical" evidence="7">
    <location>
        <begin position="307"/>
        <end position="330"/>
    </location>
</feature>
<comment type="subcellular location">
    <subcellularLocation>
        <location evidence="1">Cell membrane</location>
        <topology evidence="1">Multi-pass membrane protein</topology>
    </subcellularLocation>
</comment>